<dbReference type="EMBL" id="LBMM01003467">
    <property type="protein sequence ID" value="KMQ93503.1"/>
    <property type="molecule type" value="Genomic_DNA"/>
</dbReference>
<feature type="coiled-coil region" evidence="1">
    <location>
        <begin position="16"/>
        <end position="43"/>
    </location>
</feature>
<evidence type="ECO:0000313" key="2">
    <source>
        <dbReference type="EMBL" id="KMQ93503.1"/>
    </source>
</evidence>
<dbReference type="Proteomes" id="UP000036403">
    <property type="component" value="Unassembled WGS sequence"/>
</dbReference>
<name>A0A0J7KT43_LASNI</name>
<comment type="caution">
    <text evidence="2">The sequence shown here is derived from an EMBL/GenBank/DDBJ whole genome shotgun (WGS) entry which is preliminary data.</text>
</comment>
<keyword evidence="3" id="KW-1185">Reference proteome</keyword>
<gene>
    <name evidence="2" type="ORF">RF55_6394</name>
</gene>
<sequence>MKVEMGEREKRWELEKTKMRGKIEKIEGEMKRLVTEKERKRKEGIKVEARKKEERERETEEMRESLKTIEWRLERKEGEERKGNIIIKGIKEERRELKEEVVKLFREIEVEAPMGEVKRIGRREKDKAGMALIKIGNMDIKKEIMEKRKRLKGREERIEDDLTWRERKMMWNLGLIARKEEREGKRTWIKYERIRIEGKWW</sequence>
<evidence type="ECO:0000313" key="3">
    <source>
        <dbReference type="Proteomes" id="UP000036403"/>
    </source>
</evidence>
<dbReference type="PaxDb" id="67767-A0A0J7KT43"/>
<keyword evidence="1" id="KW-0175">Coiled coil</keyword>
<accession>A0A0J7KT43</accession>
<reference evidence="2 3" key="1">
    <citation type="submission" date="2015-04" db="EMBL/GenBank/DDBJ databases">
        <title>Lasius niger genome sequencing.</title>
        <authorList>
            <person name="Konorov E.A."/>
            <person name="Nikitin M.A."/>
            <person name="Kirill M.V."/>
            <person name="Chang P."/>
        </authorList>
    </citation>
    <scope>NUCLEOTIDE SEQUENCE [LARGE SCALE GENOMIC DNA]</scope>
    <source>
        <tissue evidence="2">Whole</tissue>
    </source>
</reference>
<evidence type="ECO:0000256" key="1">
    <source>
        <dbReference type="SAM" id="Coils"/>
    </source>
</evidence>
<dbReference type="AlphaFoldDB" id="A0A0J7KT43"/>
<proteinExistence type="predicted"/>
<organism evidence="2 3">
    <name type="scientific">Lasius niger</name>
    <name type="common">Black garden ant</name>
    <dbReference type="NCBI Taxonomy" id="67767"/>
    <lineage>
        <taxon>Eukaryota</taxon>
        <taxon>Metazoa</taxon>
        <taxon>Ecdysozoa</taxon>
        <taxon>Arthropoda</taxon>
        <taxon>Hexapoda</taxon>
        <taxon>Insecta</taxon>
        <taxon>Pterygota</taxon>
        <taxon>Neoptera</taxon>
        <taxon>Endopterygota</taxon>
        <taxon>Hymenoptera</taxon>
        <taxon>Apocrita</taxon>
        <taxon>Aculeata</taxon>
        <taxon>Formicoidea</taxon>
        <taxon>Formicidae</taxon>
        <taxon>Formicinae</taxon>
        <taxon>Lasius</taxon>
        <taxon>Lasius</taxon>
    </lineage>
</organism>
<protein>
    <submittedName>
        <fullName evidence="2">Uncharacterized protein</fullName>
    </submittedName>
</protein>